<dbReference type="SUPFAM" id="SSF52540">
    <property type="entry name" value="P-loop containing nucleoside triphosphate hydrolases"/>
    <property type="match status" value="2"/>
</dbReference>
<dbReference type="KEGG" id="cpas:Clopa_1605"/>
<dbReference type="InterPro" id="IPR003593">
    <property type="entry name" value="AAA+_ATPase"/>
</dbReference>
<comment type="similarity">
    <text evidence="6">Belongs to the ClpA/ClpB family.</text>
</comment>
<proteinExistence type="inferred from homology"/>
<keyword evidence="8" id="KW-0645">Protease</keyword>
<dbReference type="Pfam" id="PF10431">
    <property type="entry name" value="ClpB_D2-small"/>
    <property type="match status" value="1"/>
</dbReference>
<reference evidence="8 9" key="1">
    <citation type="submission" date="2012-01" db="EMBL/GenBank/DDBJ databases">
        <title>Complete sequence of chromosome of Clostridium pasteurianum BC1.</title>
        <authorList>
            <consortium name="US DOE Joint Genome Institute"/>
            <person name="Lucas S."/>
            <person name="Han J."/>
            <person name="Lapidus A."/>
            <person name="Cheng J.-F."/>
            <person name="Goodwin L."/>
            <person name="Pitluck S."/>
            <person name="Peters L."/>
            <person name="Mikhailova N."/>
            <person name="Teshima H."/>
            <person name="Detter J.C."/>
            <person name="Han C."/>
            <person name="Tapia R."/>
            <person name="Land M."/>
            <person name="Hauser L."/>
            <person name="Kyrpides N."/>
            <person name="Ivanova N."/>
            <person name="Pagani I."/>
            <person name="Dunn J."/>
            <person name="Taghavi S."/>
            <person name="Francis A."/>
            <person name="van der Lelie D."/>
            <person name="Woyke T."/>
        </authorList>
    </citation>
    <scope>NUCLEOTIDE SEQUENCE [LARGE SCALE GENOMIC DNA]</scope>
    <source>
        <strain evidence="8 9">BC1</strain>
    </source>
</reference>
<evidence type="ECO:0000256" key="1">
    <source>
        <dbReference type="ARBA" id="ARBA00022737"/>
    </source>
</evidence>
<evidence type="ECO:0000313" key="9">
    <source>
        <dbReference type="Proteomes" id="UP000013523"/>
    </source>
</evidence>
<dbReference type="InterPro" id="IPR027417">
    <property type="entry name" value="P-loop_NTPase"/>
</dbReference>
<dbReference type="InterPro" id="IPR018368">
    <property type="entry name" value="ClpA/B_CS1"/>
</dbReference>
<dbReference type="Pfam" id="PF02861">
    <property type="entry name" value="Clp_N"/>
    <property type="match status" value="1"/>
</dbReference>
<dbReference type="InterPro" id="IPR028299">
    <property type="entry name" value="ClpA/B_CS2"/>
</dbReference>
<dbReference type="CDD" id="cd00009">
    <property type="entry name" value="AAA"/>
    <property type="match status" value="1"/>
</dbReference>
<evidence type="ECO:0000256" key="6">
    <source>
        <dbReference type="RuleBase" id="RU004432"/>
    </source>
</evidence>
<evidence type="ECO:0000256" key="5">
    <source>
        <dbReference type="PROSITE-ProRule" id="PRU01251"/>
    </source>
</evidence>
<dbReference type="RefSeq" id="WP_015614850.1">
    <property type="nucleotide sequence ID" value="NC_021182.1"/>
</dbReference>
<dbReference type="SUPFAM" id="SSF81923">
    <property type="entry name" value="Double Clp-N motif"/>
    <property type="match status" value="1"/>
</dbReference>
<dbReference type="eggNOG" id="COG0542">
    <property type="taxonomic scope" value="Bacteria"/>
</dbReference>
<dbReference type="Pfam" id="PF07724">
    <property type="entry name" value="AAA_2"/>
    <property type="match status" value="1"/>
</dbReference>
<dbReference type="InterPro" id="IPR004176">
    <property type="entry name" value="Clp_R_N"/>
</dbReference>
<dbReference type="PRINTS" id="PR00300">
    <property type="entry name" value="CLPPROTEASEA"/>
</dbReference>
<sequence length="759" mass="85382">MRIDDLLNEIITAAYNEARDKKHEYLTPEHILYASLFFDEGKKLIKSCGGNIELLKDDLNTYFNDNIPVVENSEPTQTEGIQNVLNTAAQHILSSGKDNIKLEHVIVAIYDEEEGFGSYFLKKQGIKRLDILNYITHGISKVEDEEEYELISEGEKKDGYDENGEVNGADKKENFISRFTVDLTEKARMGNIDPLIGREDILEKSIQILCRRFKNNPVHVGEPGVGKTAITEGLANLIAENKVPKALRGSTVYYLDMGSLLAGTRYRGDFEERIKKVLNKLRKQGNTIVYIDEIHNIVGAGSVSGGAMDASNILKPFLLDGRIKFIGATTYDEYKKIFEKDRALSRRFQKIEVLEPSVEETYNILLGLKDNYEKFHEVKYTDEALKSAAELSAKYINDRFLPDKAIDVIDEVGAYVKIHKVNEEDISIIDEDDIQKVVASIAKIPEQNVSTSEIDKLKNLEAILKKEIYSQDKAVETVVRAIKRSRAGFNDDNRTVANLLFVGPTGVGKTEISKKLAETLSIPLIRFDMSEYQEKHSVAKLIGAPPGYVGYEEGGLLTDAVRKTPHCVLLLDEIEKVHPDILNVLLQLMDYATLTDNTGKKADFRNVILIMTSNAGASKVGKSIIGFGERKLQGEEIKKEVERLFSPEFRNRLDDIVVFNGIDKTMALLIAKKALKEFEEKLLEKNINLQVTEDCYQWVAEKGYSSIYGAREILRVVQHEIKPYFVDAVLFGDLAKGGTAMIDVKDGKIIIDSDFSKEH</sequence>
<dbReference type="Gene3D" id="1.10.1780.10">
    <property type="entry name" value="Clp, N-terminal domain"/>
    <property type="match status" value="1"/>
</dbReference>
<dbReference type="Gene3D" id="3.40.50.300">
    <property type="entry name" value="P-loop containing nucleotide triphosphate hydrolases"/>
    <property type="match status" value="2"/>
</dbReference>
<dbReference type="InterPro" id="IPR001270">
    <property type="entry name" value="ClpA/B"/>
</dbReference>
<dbReference type="AlphaFoldDB" id="R4K4B8"/>
<evidence type="ECO:0000256" key="4">
    <source>
        <dbReference type="ARBA" id="ARBA00023186"/>
    </source>
</evidence>
<dbReference type="GO" id="GO:0043335">
    <property type="term" value="P:protein unfolding"/>
    <property type="evidence" value="ECO:0007669"/>
    <property type="project" value="InterPro"/>
</dbReference>
<dbReference type="EMBL" id="CP003261">
    <property type="protein sequence ID" value="AGK96531.1"/>
    <property type="molecule type" value="Genomic_DNA"/>
</dbReference>
<dbReference type="GO" id="GO:0005737">
    <property type="term" value="C:cytoplasm"/>
    <property type="evidence" value="ECO:0007669"/>
    <property type="project" value="TreeGrafter"/>
</dbReference>
<keyword evidence="9" id="KW-1185">Reference proteome</keyword>
<keyword evidence="8" id="KW-0378">Hydrolase</keyword>
<evidence type="ECO:0000259" key="7">
    <source>
        <dbReference type="PROSITE" id="PS51903"/>
    </source>
</evidence>
<dbReference type="InterPro" id="IPR036628">
    <property type="entry name" value="Clp_N_dom_sf"/>
</dbReference>
<dbReference type="PATRIC" id="fig|86416.3.peg.1580"/>
<dbReference type="GO" id="GO:0005524">
    <property type="term" value="F:ATP binding"/>
    <property type="evidence" value="ECO:0007669"/>
    <property type="project" value="UniProtKB-KW"/>
</dbReference>
<name>R4K4B8_CLOPA</name>
<feature type="domain" description="Clp R" evidence="7">
    <location>
        <begin position="1"/>
        <end position="142"/>
    </location>
</feature>
<dbReference type="SMART" id="SM00382">
    <property type="entry name" value="AAA"/>
    <property type="match status" value="2"/>
</dbReference>
<accession>R4K4B8</accession>
<dbReference type="SMART" id="SM01086">
    <property type="entry name" value="ClpB_D2-small"/>
    <property type="match status" value="1"/>
</dbReference>
<dbReference type="InterPro" id="IPR013461">
    <property type="entry name" value="ClpA"/>
</dbReference>
<dbReference type="GO" id="GO:0008233">
    <property type="term" value="F:peptidase activity"/>
    <property type="evidence" value="ECO:0007669"/>
    <property type="project" value="UniProtKB-KW"/>
</dbReference>
<dbReference type="GO" id="GO:0006508">
    <property type="term" value="P:proteolysis"/>
    <property type="evidence" value="ECO:0007669"/>
    <property type="project" value="UniProtKB-KW"/>
</dbReference>
<dbReference type="PROSITE" id="PS51903">
    <property type="entry name" value="CLP_R"/>
    <property type="match status" value="1"/>
</dbReference>
<dbReference type="GO" id="GO:0016887">
    <property type="term" value="F:ATP hydrolysis activity"/>
    <property type="evidence" value="ECO:0007669"/>
    <property type="project" value="InterPro"/>
</dbReference>
<dbReference type="GO" id="GO:0034605">
    <property type="term" value="P:cellular response to heat"/>
    <property type="evidence" value="ECO:0007669"/>
    <property type="project" value="TreeGrafter"/>
</dbReference>
<dbReference type="InterPro" id="IPR050130">
    <property type="entry name" value="ClpA_ClpB"/>
</dbReference>
<gene>
    <name evidence="8" type="ORF">Clopa_1605</name>
</gene>
<evidence type="ECO:0000313" key="8">
    <source>
        <dbReference type="EMBL" id="AGK96531.1"/>
    </source>
</evidence>
<keyword evidence="2 6" id="KW-0547">Nucleotide-binding</keyword>
<protein>
    <submittedName>
        <fullName evidence="8">ATP-dependent Clp protease ATP-binding subunit clpA</fullName>
    </submittedName>
</protein>
<dbReference type="Proteomes" id="UP000013523">
    <property type="component" value="Chromosome"/>
</dbReference>
<dbReference type="HOGENOM" id="CLU_005070_4_1_9"/>
<dbReference type="NCBIfam" id="TIGR02639">
    <property type="entry name" value="ClpA"/>
    <property type="match status" value="1"/>
</dbReference>
<dbReference type="CDD" id="cd19499">
    <property type="entry name" value="RecA-like_ClpB_Hsp104-like"/>
    <property type="match status" value="1"/>
</dbReference>
<dbReference type="InterPro" id="IPR003959">
    <property type="entry name" value="ATPase_AAA_core"/>
</dbReference>
<dbReference type="Pfam" id="PF17871">
    <property type="entry name" value="AAA_lid_9"/>
    <property type="match status" value="1"/>
</dbReference>
<dbReference type="InterPro" id="IPR019489">
    <property type="entry name" value="Clp_ATPase_C"/>
</dbReference>
<evidence type="ECO:0000256" key="2">
    <source>
        <dbReference type="ARBA" id="ARBA00022741"/>
    </source>
</evidence>
<dbReference type="PROSITE" id="PS00870">
    <property type="entry name" value="CLPAB_1"/>
    <property type="match status" value="1"/>
</dbReference>
<keyword evidence="4 6" id="KW-0143">Chaperone</keyword>
<dbReference type="OrthoDB" id="9803641at2"/>
<dbReference type="Gene3D" id="1.10.8.60">
    <property type="match status" value="2"/>
</dbReference>
<dbReference type="FunFam" id="1.10.8.60:FF:000011">
    <property type="entry name" value="ATP-dependent Clp protease ATP-binding subunit"/>
    <property type="match status" value="1"/>
</dbReference>
<dbReference type="PANTHER" id="PTHR11638:SF111">
    <property type="entry name" value="ATP-DEPENDENT CLP PROTEASE ATP-BINDING SUBUNIT CLPA"/>
    <property type="match status" value="1"/>
</dbReference>
<dbReference type="PANTHER" id="PTHR11638">
    <property type="entry name" value="ATP-DEPENDENT CLP PROTEASE"/>
    <property type="match status" value="1"/>
</dbReference>
<dbReference type="Pfam" id="PF00004">
    <property type="entry name" value="AAA"/>
    <property type="match status" value="1"/>
</dbReference>
<evidence type="ECO:0000256" key="3">
    <source>
        <dbReference type="ARBA" id="ARBA00022840"/>
    </source>
</evidence>
<dbReference type="STRING" id="86416.Clopa_1605"/>
<dbReference type="FunFam" id="3.40.50.300:FF:000025">
    <property type="entry name" value="ATP-dependent Clp protease subunit"/>
    <property type="match status" value="1"/>
</dbReference>
<organism evidence="8 9">
    <name type="scientific">Clostridium pasteurianum BC1</name>
    <dbReference type="NCBI Taxonomy" id="86416"/>
    <lineage>
        <taxon>Bacteria</taxon>
        <taxon>Bacillati</taxon>
        <taxon>Bacillota</taxon>
        <taxon>Clostridia</taxon>
        <taxon>Eubacteriales</taxon>
        <taxon>Clostridiaceae</taxon>
        <taxon>Clostridium</taxon>
    </lineage>
</organism>
<dbReference type="InterPro" id="IPR041546">
    <property type="entry name" value="ClpA/ClpB_AAA_lid"/>
</dbReference>
<dbReference type="PROSITE" id="PS00871">
    <property type="entry name" value="CLPAB_2"/>
    <property type="match status" value="1"/>
</dbReference>
<keyword evidence="1 5" id="KW-0677">Repeat</keyword>
<keyword evidence="3 6" id="KW-0067">ATP-binding</keyword>